<proteinExistence type="predicted"/>
<gene>
    <name evidence="1" type="ORF">C4D60_Mb05t30780</name>
</gene>
<sequence length="70" mass="7390">MLEDGAPAVFSLGLGKGSGLSGLVPDSRELTGSIKQTSTIEGAVEVSVNREICIMILTVFEGIYDFGQER</sequence>
<evidence type="ECO:0000313" key="1">
    <source>
        <dbReference type="EMBL" id="THU68015.1"/>
    </source>
</evidence>
<dbReference type="Proteomes" id="UP000317650">
    <property type="component" value="Chromosome 5"/>
</dbReference>
<accession>A0A4V4H8J9</accession>
<reference evidence="1 2" key="1">
    <citation type="journal article" date="2019" name="Nat. Plants">
        <title>Genome sequencing of Musa balbisiana reveals subgenome evolution and function divergence in polyploid bananas.</title>
        <authorList>
            <person name="Yao X."/>
        </authorList>
    </citation>
    <scope>NUCLEOTIDE SEQUENCE [LARGE SCALE GENOMIC DNA]</scope>
    <source>
        <strain evidence="2">cv. DH-PKW</strain>
        <tissue evidence="1">Leaves</tissue>
    </source>
</reference>
<evidence type="ECO:0000313" key="2">
    <source>
        <dbReference type="Proteomes" id="UP000317650"/>
    </source>
</evidence>
<comment type="caution">
    <text evidence="1">The sequence shown here is derived from an EMBL/GenBank/DDBJ whole genome shotgun (WGS) entry which is preliminary data.</text>
</comment>
<keyword evidence="2" id="KW-1185">Reference proteome</keyword>
<organism evidence="1 2">
    <name type="scientific">Musa balbisiana</name>
    <name type="common">Banana</name>
    <dbReference type="NCBI Taxonomy" id="52838"/>
    <lineage>
        <taxon>Eukaryota</taxon>
        <taxon>Viridiplantae</taxon>
        <taxon>Streptophyta</taxon>
        <taxon>Embryophyta</taxon>
        <taxon>Tracheophyta</taxon>
        <taxon>Spermatophyta</taxon>
        <taxon>Magnoliopsida</taxon>
        <taxon>Liliopsida</taxon>
        <taxon>Zingiberales</taxon>
        <taxon>Musaceae</taxon>
        <taxon>Musa</taxon>
    </lineage>
</organism>
<protein>
    <submittedName>
        <fullName evidence="1">Uncharacterized protein</fullName>
    </submittedName>
</protein>
<name>A0A4V4H8J9_MUSBA</name>
<dbReference type="AlphaFoldDB" id="A0A4V4H8J9"/>
<dbReference type="EMBL" id="PYDT01000003">
    <property type="protein sequence ID" value="THU68015.1"/>
    <property type="molecule type" value="Genomic_DNA"/>
</dbReference>